<dbReference type="InterPro" id="IPR001647">
    <property type="entry name" value="HTH_TetR"/>
</dbReference>
<evidence type="ECO:0000259" key="6">
    <source>
        <dbReference type="PROSITE" id="PS50977"/>
    </source>
</evidence>
<dbReference type="PANTHER" id="PTHR30055">
    <property type="entry name" value="HTH-TYPE TRANSCRIPTIONAL REGULATOR RUTR"/>
    <property type="match status" value="1"/>
</dbReference>
<dbReference type="GO" id="GO:0003700">
    <property type="term" value="F:DNA-binding transcription factor activity"/>
    <property type="evidence" value="ECO:0007669"/>
    <property type="project" value="TreeGrafter"/>
</dbReference>
<dbReference type="SUPFAM" id="SSF48498">
    <property type="entry name" value="Tetracyclin repressor-like, C-terminal domain"/>
    <property type="match status" value="1"/>
</dbReference>
<name>A0A7Z2ZU24_9BURK</name>
<feature type="compositionally biased region" description="Low complexity" evidence="5">
    <location>
        <begin position="10"/>
        <end position="22"/>
    </location>
</feature>
<dbReference type="PRINTS" id="PR00455">
    <property type="entry name" value="HTHTETR"/>
</dbReference>
<feature type="domain" description="HTH tetR-type" evidence="6">
    <location>
        <begin position="39"/>
        <end position="99"/>
    </location>
</feature>
<evidence type="ECO:0000256" key="3">
    <source>
        <dbReference type="ARBA" id="ARBA00023163"/>
    </source>
</evidence>
<dbReference type="EMBL" id="CP051685">
    <property type="protein sequence ID" value="QJE02113.1"/>
    <property type="molecule type" value="Genomic_DNA"/>
</dbReference>
<dbReference type="GO" id="GO:0000976">
    <property type="term" value="F:transcription cis-regulatory region binding"/>
    <property type="evidence" value="ECO:0007669"/>
    <property type="project" value="TreeGrafter"/>
</dbReference>
<dbReference type="Gene3D" id="1.10.10.60">
    <property type="entry name" value="Homeodomain-like"/>
    <property type="match status" value="1"/>
</dbReference>
<dbReference type="InterPro" id="IPR050109">
    <property type="entry name" value="HTH-type_TetR-like_transc_reg"/>
</dbReference>
<proteinExistence type="predicted"/>
<dbReference type="PROSITE" id="PS50977">
    <property type="entry name" value="HTH_TETR_2"/>
    <property type="match status" value="1"/>
</dbReference>
<dbReference type="AlphaFoldDB" id="A0A7Z2ZU24"/>
<keyword evidence="2 4" id="KW-0238">DNA-binding</keyword>
<gene>
    <name evidence="7" type="ORF">HH212_20550</name>
</gene>
<evidence type="ECO:0000256" key="1">
    <source>
        <dbReference type="ARBA" id="ARBA00023015"/>
    </source>
</evidence>
<evidence type="ECO:0000256" key="5">
    <source>
        <dbReference type="SAM" id="MobiDB-lite"/>
    </source>
</evidence>
<dbReference type="InterPro" id="IPR009057">
    <property type="entry name" value="Homeodomain-like_sf"/>
</dbReference>
<feature type="region of interest" description="Disordered" evidence="5">
    <location>
        <begin position="1"/>
        <end position="38"/>
    </location>
</feature>
<organism evidence="7 8">
    <name type="scientific">Massilia forsythiae</name>
    <dbReference type="NCBI Taxonomy" id="2728020"/>
    <lineage>
        <taxon>Bacteria</taxon>
        <taxon>Pseudomonadati</taxon>
        <taxon>Pseudomonadota</taxon>
        <taxon>Betaproteobacteria</taxon>
        <taxon>Burkholderiales</taxon>
        <taxon>Oxalobacteraceae</taxon>
        <taxon>Telluria group</taxon>
        <taxon>Massilia</taxon>
    </lineage>
</organism>
<dbReference type="Pfam" id="PF00440">
    <property type="entry name" value="TetR_N"/>
    <property type="match status" value="1"/>
</dbReference>
<keyword evidence="3" id="KW-0804">Transcription</keyword>
<protein>
    <submittedName>
        <fullName evidence="7">CerR family C-terminal domain-containing protein</fullName>
    </submittedName>
</protein>
<keyword evidence="8" id="KW-1185">Reference proteome</keyword>
<dbReference type="PANTHER" id="PTHR30055:SF234">
    <property type="entry name" value="HTH-TYPE TRANSCRIPTIONAL REGULATOR BETI"/>
    <property type="match status" value="1"/>
</dbReference>
<reference evidence="7 8" key="1">
    <citation type="submission" date="2020-04" db="EMBL/GenBank/DDBJ databases">
        <title>Genome sequencing of novel species.</title>
        <authorList>
            <person name="Heo J."/>
            <person name="Kim S.-J."/>
            <person name="Kim J.-S."/>
            <person name="Hong S.-B."/>
            <person name="Kwon S.-W."/>
        </authorList>
    </citation>
    <scope>NUCLEOTIDE SEQUENCE [LARGE SCALE GENOMIC DNA]</scope>
    <source>
        <strain evidence="7 8">GN2-R2</strain>
    </source>
</reference>
<dbReference type="Proteomes" id="UP000502415">
    <property type="component" value="Chromosome"/>
</dbReference>
<dbReference type="RefSeq" id="WP_170204200.1">
    <property type="nucleotide sequence ID" value="NZ_CP051685.1"/>
</dbReference>
<dbReference type="KEGG" id="mfy:HH212_20550"/>
<dbReference type="InterPro" id="IPR036271">
    <property type="entry name" value="Tet_transcr_reg_TetR-rel_C_sf"/>
</dbReference>
<sequence length="261" mass="27398">MTSSNPRTIAPGAAAPSADAAPAPAPPTTSSRKPRTDGIQARERILSAALRLFVERGQAATPVREIAQAAGVNVAAIAYYFGDKAGLYRAALFEPVCAGATAVPAFDAPALALAEALALYMRTCLQPLGQGADALLSVRLRFRESFEPTGMLEEERASRLRLHARLVALLQRHLGLDAPDRELQALAFSIFGLVAYPYYGQDQLRAADAALLDAPGAADAWSARLAGYAGALVAFEAARRDAAAVHHPDTRPTSTPDGTAP</sequence>
<feature type="DNA-binding region" description="H-T-H motif" evidence="4">
    <location>
        <begin position="62"/>
        <end position="81"/>
    </location>
</feature>
<keyword evidence="1" id="KW-0805">Transcription regulation</keyword>
<dbReference type="Gene3D" id="1.10.357.10">
    <property type="entry name" value="Tetracycline Repressor, domain 2"/>
    <property type="match status" value="1"/>
</dbReference>
<evidence type="ECO:0000313" key="7">
    <source>
        <dbReference type="EMBL" id="QJE02113.1"/>
    </source>
</evidence>
<dbReference type="SUPFAM" id="SSF46689">
    <property type="entry name" value="Homeodomain-like"/>
    <property type="match status" value="1"/>
</dbReference>
<evidence type="ECO:0000256" key="4">
    <source>
        <dbReference type="PROSITE-ProRule" id="PRU00335"/>
    </source>
</evidence>
<evidence type="ECO:0000313" key="8">
    <source>
        <dbReference type="Proteomes" id="UP000502415"/>
    </source>
</evidence>
<dbReference type="InterPro" id="IPR015292">
    <property type="entry name" value="Tscrpt_reg_YbiH_C"/>
</dbReference>
<dbReference type="Pfam" id="PF09209">
    <property type="entry name" value="CecR_C"/>
    <property type="match status" value="1"/>
</dbReference>
<evidence type="ECO:0000256" key="2">
    <source>
        <dbReference type="ARBA" id="ARBA00023125"/>
    </source>
</evidence>
<accession>A0A7Z2ZU24</accession>